<dbReference type="OrthoDB" id="9803968at2"/>
<feature type="domain" description="AMP-dependent synthetase/ligase" evidence="1">
    <location>
        <begin position="15"/>
        <end position="363"/>
    </location>
</feature>
<evidence type="ECO:0008006" key="5">
    <source>
        <dbReference type="Google" id="ProtNLM"/>
    </source>
</evidence>
<keyword evidence="4" id="KW-1185">Reference proteome</keyword>
<organism evidence="3 4">
    <name type="scientific">Agrococcus pavilionensis RW1</name>
    <dbReference type="NCBI Taxonomy" id="1330458"/>
    <lineage>
        <taxon>Bacteria</taxon>
        <taxon>Bacillati</taxon>
        <taxon>Actinomycetota</taxon>
        <taxon>Actinomycetes</taxon>
        <taxon>Micrococcales</taxon>
        <taxon>Microbacteriaceae</taxon>
        <taxon>Agrococcus</taxon>
    </lineage>
</organism>
<dbReference type="Gene3D" id="3.30.300.30">
    <property type="match status" value="1"/>
</dbReference>
<dbReference type="Gene3D" id="3.40.50.12780">
    <property type="entry name" value="N-terminal domain of ligase-like"/>
    <property type="match status" value="1"/>
</dbReference>
<proteinExistence type="predicted"/>
<dbReference type="InterPro" id="IPR042099">
    <property type="entry name" value="ANL_N_sf"/>
</dbReference>
<protein>
    <recommendedName>
        <fullName evidence="5">Acid--CoA ligase</fullName>
    </recommendedName>
</protein>
<dbReference type="SUPFAM" id="SSF56801">
    <property type="entry name" value="Acetyl-CoA synthetase-like"/>
    <property type="match status" value="1"/>
</dbReference>
<dbReference type="Proteomes" id="UP000016462">
    <property type="component" value="Unassembled WGS sequence"/>
</dbReference>
<evidence type="ECO:0000313" key="3">
    <source>
        <dbReference type="EMBL" id="ERG63608.1"/>
    </source>
</evidence>
<dbReference type="InterPro" id="IPR025110">
    <property type="entry name" value="AMP-bd_C"/>
</dbReference>
<evidence type="ECO:0000259" key="1">
    <source>
        <dbReference type="Pfam" id="PF00501"/>
    </source>
</evidence>
<gene>
    <name evidence="3" type="ORF">L332_03960</name>
</gene>
<dbReference type="GO" id="GO:0016878">
    <property type="term" value="F:acid-thiol ligase activity"/>
    <property type="evidence" value="ECO:0007669"/>
    <property type="project" value="UniProtKB-ARBA"/>
</dbReference>
<dbReference type="AlphaFoldDB" id="U1L9E1"/>
<dbReference type="InterPro" id="IPR050237">
    <property type="entry name" value="ATP-dep_AMP-bd_enzyme"/>
</dbReference>
<feature type="domain" description="AMP-binding enzyme C-terminal" evidence="2">
    <location>
        <begin position="413"/>
        <end position="486"/>
    </location>
</feature>
<comment type="caution">
    <text evidence="3">The sequence shown here is derived from an EMBL/GenBank/DDBJ whole genome shotgun (WGS) entry which is preliminary data.</text>
</comment>
<dbReference type="Pfam" id="PF13193">
    <property type="entry name" value="AMP-binding_C"/>
    <property type="match status" value="1"/>
</dbReference>
<dbReference type="EMBL" id="ASHR01000030">
    <property type="protein sequence ID" value="ERG63608.1"/>
    <property type="molecule type" value="Genomic_DNA"/>
</dbReference>
<reference evidence="3 4" key="1">
    <citation type="journal article" date="2013" name="Genome Announc.">
        <title>First draft genome sequence from a member of the genus agrococcus, isolated from modern microbialites.</title>
        <authorList>
            <person name="White R.A.III."/>
            <person name="Grassa C.J."/>
            <person name="Suttle C.A."/>
        </authorList>
    </citation>
    <scope>NUCLEOTIDE SEQUENCE [LARGE SCALE GENOMIC DNA]</scope>
    <source>
        <strain evidence="3 4">RW1</strain>
    </source>
</reference>
<dbReference type="RefSeq" id="WP_021011064.1">
    <property type="nucleotide sequence ID" value="NZ_ASHR01000030.1"/>
</dbReference>
<dbReference type="InterPro" id="IPR045851">
    <property type="entry name" value="AMP-bd_C_sf"/>
</dbReference>
<dbReference type="PANTHER" id="PTHR43767">
    <property type="entry name" value="LONG-CHAIN-FATTY-ACID--COA LIGASE"/>
    <property type="match status" value="1"/>
</dbReference>
<name>U1L9E1_9MICO</name>
<dbReference type="PROSITE" id="PS00455">
    <property type="entry name" value="AMP_BINDING"/>
    <property type="match status" value="1"/>
</dbReference>
<evidence type="ECO:0000259" key="2">
    <source>
        <dbReference type="Pfam" id="PF13193"/>
    </source>
</evidence>
<accession>U1L9E1</accession>
<evidence type="ECO:0000313" key="4">
    <source>
        <dbReference type="Proteomes" id="UP000016462"/>
    </source>
</evidence>
<dbReference type="PANTHER" id="PTHR43767:SF1">
    <property type="entry name" value="NONRIBOSOMAL PEPTIDE SYNTHASE PES1 (EUROFUNG)-RELATED"/>
    <property type="match status" value="1"/>
</dbReference>
<dbReference type="Pfam" id="PF00501">
    <property type="entry name" value="AMP-binding"/>
    <property type="match status" value="1"/>
</dbReference>
<sequence length="503" mass="53477">MAPDALTLGRWTTDRAAIDPARPAIVDRGVAVSYGELEARATALAHALGEAGHGRGARIATVTGSTADQVVLLFACAKAGAMLVPLSWRLTAGELAEQLRIADPSLLLVEDDHRPVAEAALDRLAGHRIPTTALGAAGIETAVPDASVHLGHGAPVDDDGLLMLFTSGTTSAPKAVVLSHASCAWSNLSLSRATPMTPDDVVLQVLPQHHVAGWNIQPLLAWWVGARVVLERTFDAGRALALIERHRVTATMGVPTTYRALVQHPDFLARDLSSLTTAIVGGGMLDPRATELLRRQGVPVRQGYGLTEAAPNVSLARDESDDGTAGRPYPHVDVALLVDGRVQTAPGRGELLVRGPALFQGYFRDPEATAEARFGSWLRTGDLVERDAAGRIRVVDRMKDIVRSGAESIAPIEVELALLEHPAVAEAAVAGVPSERWGEEVVAWLVLEGEATEAELRRHLDGRIADFKHPKRFVVVDAIPRTSTGKPLRRALTASLEQQGAAS</sequence>
<dbReference type="InterPro" id="IPR020845">
    <property type="entry name" value="AMP-binding_CS"/>
</dbReference>
<dbReference type="InterPro" id="IPR000873">
    <property type="entry name" value="AMP-dep_synth/lig_dom"/>
</dbReference>